<keyword evidence="3 6" id="KW-0812">Transmembrane</keyword>
<protein>
    <submittedName>
        <fullName evidence="7">Branched-chain amino acid ABC transporter permease</fullName>
    </submittedName>
</protein>
<comment type="subcellular location">
    <subcellularLocation>
        <location evidence="1">Cell membrane</location>
        <topology evidence="1">Multi-pass membrane protein</topology>
    </subcellularLocation>
</comment>
<dbReference type="CDD" id="cd06581">
    <property type="entry name" value="TM_PBP1_LivM_like"/>
    <property type="match status" value="1"/>
</dbReference>
<dbReference type="PANTHER" id="PTHR30482:SF20">
    <property type="entry name" value="HIGH-AFFINITY BRANCHED-CHAIN AMINO ACID TRANSPORT SYSTEM PERMEASE PROTEIN LIVM"/>
    <property type="match status" value="1"/>
</dbReference>
<dbReference type="GO" id="GO:0015658">
    <property type="term" value="F:branched-chain amino acid transmembrane transporter activity"/>
    <property type="evidence" value="ECO:0007669"/>
    <property type="project" value="InterPro"/>
</dbReference>
<feature type="transmembrane region" description="Helical" evidence="6">
    <location>
        <begin position="186"/>
        <end position="206"/>
    </location>
</feature>
<proteinExistence type="predicted"/>
<accession>A0A2M6W353</accession>
<name>A0A2M6W353_9BACT</name>
<evidence type="ECO:0000256" key="2">
    <source>
        <dbReference type="ARBA" id="ARBA00022475"/>
    </source>
</evidence>
<dbReference type="AlphaFoldDB" id="A0A2M6W353"/>
<feature type="transmembrane region" description="Helical" evidence="6">
    <location>
        <begin position="34"/>
        <end position="53"/>
    </location>
</feature>
<keyword evidence="5 6" id="KW-0472">Membrane</keyword>
<dbReference type="Proteomes" id="UP000231183">
    <property type="component" value="Unassembled WGS sequence"/>
</dbReference>
<feature type="transmembrane region" description="Helical" evidence="6">
    <location>
        <begin position="87"/>
        <end position="106"/>
    </location>
</feature>
<evidence type="ECO:0000256" key="1">
    <source>
        <dbReference type="ARBA" id="ARBA00004651"/>
    </source>
</evidence>
<feature type="transmembrane region" description="Helical" evidence="6">
    <location>
        <begin position="218"/>
        <end position="246"/>
    </location>
</feature>
<feature type="transmembrane region" description="Helical" evidence="6">
    <location>
        <begin position="59"/>
        <end position="80"/>
    </location>
</feature>
<keyword evidence="4 6" id="KW-1133">Transmembrane helix</keyword>
<evidence type="ECO:0000256" key="6">
    <source>
        <dbReference type="SAM" id="Phobius"/>
    </source>
</evidence>
<dbReference type="PANTHER" id="PTHR30482">
    <property type="entry name" value="HIGH-AFFINITY BRANCHED-CHAIN AMINO ACID TRANSPORT SYSTEM PERMEASE"/>
    <property type="match status" value="1"/>
</dbReference>
<keyword evidence="2" id="KW-1003">Cell membrane</keyword>
<feature type="transmembrane region" description="Helical" evidence="6">
    <location>
        <begin position="258"/>
        <end position="278"/>
    </location>
</feature>
<feature type="transmembrane region" description="Helical" evidence="6">
    <location>
        <begin position="6"/>
        <end position="27"/>
    </location>
</feature>
<dbReference type="GO" id="GO:0005886">
    <property type="term" value="C:plasma membrane"/>
    <property type="evidence" value="ECO:0007669"/>
    <property type="project" value="UniProtKB-SubCell"/>
</dbReference>
<evidence type="ECO:0000256" key="5">
    <source>
        <dbReference type="ARBA" id="ARBA00023136"/>
    </source>
</evidence>
<dbReference type="InterPro" id="IPR043428">
    <property type="entry name" value="LivM-like"/>
</dbReference>
<evidence type="ECO:0000256" key="4">
    <source>
        <dbReference type="ARBA" id="ARBA00022989"/>
    </source>
</evidence>
<evidence type="ECO:0000313" key="7">
    <source>
        <dbReference type="EMBL" id="PIT87228.1"/>
    </source>
</evidence>
<feature type="transmembrane region" description="Helical" evidence="6">
    <location>
        <begin position="133"/>
        <end position="154"/>
    </location>
</feature>
<dbReference type="Pfam" id="PF02653">
    <property type="entry name" value="BPD_transp_2"/>
    <property type="match status" value="1"/>
</dbReference>
<evidence type="ECO:0000256" key="3">
    <source>
        <dbReference type="ARBA" id="ARBA00022692"/>
    </source>
</evidence>
<gene>
    <name evidence="7" type="ORF">COU31_03975</name>
</gene>
<dbReference type="InterPro" id="IPR001851">
    <property type="entry name" value="ABC_transp_permease"/>
</dbReference>
<dbReference type="EMBL" id="PFBX01000045">
    <property type="protein sequence ID" value="PIT87228.1"/>
    <property type="molecule type" value="Genomic_DNA"/>
</dbReference>
<reference evidence="8" key="1">
    <citation type="submission" date="2017-09" db="EMBL/GenBank/DDBJ databases">
        <title>Depth-based differentiation of microbial function through sediment-hosted aquifers and enrichment of novel symbionts in the deep terrestrial subsurface.</title>
        <authorList>
            <person name="Probst A.J."/>
            <person name="Ladd B."/>
            <person name="Jarett J.K."/>
            <person name="Geller-Mcgrath D.E."/>
            <person name="Sieber C.M.K."/>
            <person name="Emerson J.B."/>
            <person name="Anantharaman K."/>
            <person name="Thomas B.C."/>
            <person name="Malmstrom R."/>
            <person name="Stieglmeier M."/>
            <person name="Klingl A."/>
            <person name="Woyke T."/>
            <person name="Ryan C.M."/>
            <person name="Banfield J.F."/>
        </authorList>
    </citation>
    <scope>NUCLEOTIDE SEQUENCE [LARGE SCALE GENOMIC DNA]</scope>
</reference>
<evidence type="ECO:0000313" key="8">
    <source>
        <dbReference type="Proteomes" id="UP000231183"/>
    </source>
</evidence>
<organism evidence="7 8">
    <name type="scientific">Candidatus Magasanikbacteria bacterium CG10_big_fil_rev_8_21_14_0_10_40_10</name>
    <dbReference type="NCBI Taxonomy" id="1974648"/>
    <lineage>
        <taxon>Bacteria</taxon>
        <taxon>Candidatus Magasanikiibacteriota</taxon>
    </lineage>
</organism>
<comment type="caution">
    <text evidence="7">The sequence shown here is derived from an EMBL/GenBank/DDBJ whole genome shotgun (WGS) entry which is preliminary data.</text>
</comment>
<sequence>MFSAYLIHVSIIVGIYIILAVSLNLVVGYAGLLNFGHIAFFGLGAYTSVLLNFAGVPYIMSMMAGGALASVCGAMLAMLTNKLRGDYLALATLGFSFVVYAILMEWEPVTRGALGLPGIKRPSFFGLVLQTNWQYLIFVTLMVVLIVLFVNRLVHSPYGRLMGAMRDDEIGAMSLSKNVFRLKYQAMAIGAFLAGLAGSIYAHYISFIDPSSFFLSDLIVIFTIIIVGGLASLRGTIVAGIIILLLPEMLRFLSLPSSMLGALRNIFFALILLTVLLFNPRGLFGKLKDEK</sequence>